<dbReference type="Gene3D" id="1.20.1250.20">
    <property type="entry name" value="MFS general substrate transporter like domains"/>
    <property type="match status" value="2"/>
</dbReference>
<keyword evidence="2" id="KW-0813">Transport</keyword>
<keyword evidence="10" id="KW-1185">Reference proteome</keyword>
<evidence type="ECO:0000256" key="2">
    <source>
        <dbReference type="ARBA" id="ARBA00022448"/>
    </source>
</evidence>
<feature type="transmembrane region" description="Helical" evidence="7">
    <location>
        <begin position="66"/>
        <end position="85"/>
    </location>
</feature>
<evidence type="ECO:0000256" key="6">
    <source>
        <dbReference type="ARBA" id="ARBA00023136"/>
    </source>
</evidence>
<dbReference type="EMBL" id="BAABZQ010000001">
    <property type="protein sequence ID" value="GAA6502484.1"/>
    <property type="molecule type" value="Genomic_DNA"/>
</dbReference>
<proteinExistence type="predicted"/>
<dbReference type="PANTHER" id="PTHR43124:SF3">
    <property type="entry name" value="CHLORAMPHENICOL EFFLUX PUMP RV0191"/>
    <property type="match status" value="1"/>
</dbReference>
<keyword evidence="4 7" id="KW-0812">Transmembrane</keyword>
<reference evidence="9 10" key="1">
    <citation type="submission" date="2024-04" db="EMBL/GenBank/DDBJ databases">
        <title>Defined microbial consortia suppress multidrug-resistant proinflammatory Enterobacteriaceae via ecological control.</title>
        <authorList>
            <person name="Furuichi M."/>
            <person name="Kawaguchi T."/>
            <person name="Pust M."/>
            <person name="Yasuma K."/>
            <person name="Plichta D."/>
            <person name="Hasegawa N."/>
            <person name="Ohya T."/>
            <person name="Bhattarai S."/>
            <person name="Sasajima S."/>
            <person name="Aoto Y."/>
            <person name="Tuganbaev T."/>
            <person name="Yaginuma M."/>
            <person name="Ueda M."/>
            <person name="Okahashi N."/>
            <person name="Amafuji K."/>
            <person name="Kiridooshi Y."/>
            <person name="Sugita K."/>
            <person name="Strazar M."/>
            <person name="Skelly A."/>
            <person name="Suda W."/>
            <person name="Hattori M."/>
            <person name="Nakamoto N."/>
            <person name="Caballero S."/>
            <person name="Norman J."/>
            <person name="Olle B."/>
            <person name="Tanoue T."/>
            <person name="Arita M."/>
            <person name="Bucci V."/>
            <person name="Atarashi K."/>
            <person name="Xavier R."/>
            <person name="Honda K."/>
        </authorList>
    </citation>
    <scope>NUCLEOTIDE SEQUENCE [LARGE SCALE GENOMIC DNA]</scope>
    <source>
        <strain evidence="10">k34-0107-D12</strain>
    </source>
</reference>
<feature type="transmembrane region" description="Helical" evidence="7">
    <location>
        <begin position="297"/>
        <end position="319"/>
    </location>
</feature>
<evidence type="ECO:0000256" key="3">
    <source>
        <dbReference type="ARBA" id="ARBA00022475"/>
    </source>
</evidence>
<evidence type="ECO:0000256" key="4">
    <source>
        <dbReference type="ARBA" id="ARBA00022692"/>
    </source>
</evidence>
<name>A0ABQ0C122_9FIRM</name>
<dbReference type="Pfam" id="PF07690">
    <property type="entry name" value="MFS_1"/>
    <property type="match status" value="1"/>
</dbReference>
<feature type="transmembrane region" description="Helical" evidence="7">
    <location>
        <begin position="39"/>
        <end position="60"/>
    </location>
</feature>
<dbReference type="PANTHER" id="PTHR43124">
    <property type="entry name" value="PURINE EFFLUX PUMP PBUE"/>
    <property type="match status" value="1"/>
</dbReference>
<feature type="transmembrane region" description="Helical" evidence="7">
    <location>
        <begin position="267"/>
        <end position="285"/>
    </location>
</feature>
<keyword evidence="3" id="KW-1003">Cell membrane</keyword>
<keyword evidence="6 7" id="KW-0472">Membrane</keyword>
<sequence>MSGSAQGGLLISVFAVSGVFLAVPIGVIMQKFGCYKAGIFALSALVIGPFIGMLYMNFAVLLISRVIEGVGLIILTTIGPAVIAHEYKDRNLGAAMGILMCFMILGQIIMLNAAPRIAAFSSWKIVWMGTAAYALIFLLLWIFMLKKLDWCMKDEMMDGENRIQMFPKEVFLNWKLWCLGLTFMLALIAQQGVVAFLPSYLTDVKGMPASAAGSMVSAAAFVGIPTAILSGIISDRLGSRKRLIVIFMVMSSIVYAVMPIFPSSQYILIILLFGISVYGIVGLCISTASELVGSQNAGMAVAFMNMMQWGGIVMSSAVFGSLIDGIGYTGAFYCLVPITIAGALLTFIV</sequence>
<feature type="transmembrane region" description="Helical" evidence="7">
    <location>
        <begin position="243"/>
        <end position="261"/>
    </location>
</feature>
<evidence type="ECO:0000259" key="8">
    <source>
        <dbReference type="PROSITE" id="PS50850"/>
    </source>
</evidence>
<evidence type="ECO:0000256" key="7">
    <source>
        <dbReference type="SAM" id="Phobius"/>
    </source>
</evidence>
<feature type="transmembrane region" description="Helical" evidence="7">
    <location>
        <begin position="176"/>
        <end position="197"/>
    </location>
</feature>
<evidence type="ECO:0000256" key="1">
    <source>
        <dbReference type="ARBA" id="ARBA00004651"/>
    </source>
</evidence>
<gene>
    <name evidence="9" type="ORF">K340107D12_53000</name>
</gene>
<evidence type="ECO:0000313" key="9">
    <source>
        <dbReference type="EMBL" id="GAA6502484.1"/>
    </source>
</evidence>
<dbReference type="Proteomes" id="UP001600941">
    <property type="component" value="Unassembled WGS sequence"/>
</dbReference>
<feature type="transmembrane region" description="Helical" evidence="7">
    <location>
        <begin position="325"/>
        <end position="348"/>
    </location>
</feature>
<feature type="transmembrane region" description="Helical" evidence="7">
    <location>
        <begin position="92"/>
        <end position="113"/>
    </location>
</feature>
<dbReference type="InterPro" id="IPR011701">
    <property type="entry name" value="MFS"/>
</dbReference>
<evidence type="ECO:0000313" key="10">
    <source>
        <dbReference type="Proteomes" id="UP001600941"/>
    </source>
</evidence>
<feature type="transmembrane region" description="Helical" evidence="7">
    <location>
        <begin position="125"/>
        <end position="145"/>
    </location>
</feature>
<keyword evidence="5 7" id="KW-1133">Transmembrane helix</keyword>
<feature type="transmembrane region" description="Helical" evidence="7">
    <location>
        <begin position="209"/>
        <end position="231"/>
    </location>
</feature>
<comment type="caution">
    <text evidence="9">The sequence shown here is derived from an EMBL/GenBank/DDBJ whole genome shotgun (WGS) entry which is preliminary data.</text>
</comment>
<feature type="transmembrane region" description="Helical" evidence="7">
    <location>
        <begin position="6"/>
        <end position="27"/>
    </location>
</feature>
<protein>
    <submittedName>
        <fullName evidence="9">MFS transporter</fullName>
    </submittedName>
</protein>
<evidence type="ECO:0000256" key="5">
    <source>
        <dbReference type="ARBA" id="ARBA00022989"/>
    </source>
</evidence>
<accession>A0ABQ0C122</accession>
<dbReference type="InterPro" id="IPR036259">
    <property type="entry name" value="MFS_trans_sf"/>
</dbReference>
<dbReference type="SUPFAM" id="SSF103473">
    <property type="entry name" value="MFS general substrate transporter"/>
    <property type="match status" value="1"/>
</dbReference>
<organism evidence="9 10">
    <name type="scientific">Blautia parvula</name>
    <dbReference type="NCBI Taxonomy" id="2877527"/>
    <lineage>
        <taxon>Bacteria</taxon>
        <taxon>Bacillati</taxon>
        <taxon>Bacillota</taxon>
        <taxon>Clostridia</taxon>
        <taxon>Lachnospirales</taxon>
        <taxon>Lachnospiraceae</taxon>
        <taxon>Blautia</taxon>
    </lineage>
</organism>
<dbReference type="PROSITE" id="PS50850">
    <property type="entry name" value="MFS"/>
    <property type="match status" value="1"/>
</dbReference>
<feature type="domain" description="Major facilitator superfamily (MFS) profile" evidence="8">
    <location>
        <begin position="1"/>
        <end position="349"/>
    </location>
</feature>
<comment type="subcellular location">
    <subcellularLocation>
        <location evidence="1">Cell membrane</location>
        <topology evidence="1">Multi-pass membrane protein</topology>
    </subcellularLocation>
</comment>
<dbReference type="InterPro" id="IPR020846">
    <property type="entry name" value="MFS_dom"/>
</dbReference>
<dbReference type="InterPro" id="IPR050189">
    <property type="entry name" value="MFS_Efflux_Transporters"/>
</dbReference>